<dbReference type="EMBL" id="CVRI01000020">
    <property type="protein sequence ID" value="CRK91070.1"/>
    <property type="molecule type" value="Genomic_DNA"/>
</dbReference>
<gene>
    <name evidence="1" type="ORF">CLUMA_CG004758</name>
</gene>
<keyword evidence="2" id="KW-1185">Reference proteome</keyword>
<reference evidence="1 2" key="1">
    <citation type="submission" date="2015-04" db="EMBL/GenBank/DDBJ databases">
        <authorList>
            <person name="Syromyatnikov M.Y."/>
            <person name="Popov V.N."/>
        </authorList>
    </citation>
    <scope>NUCLEOTIDE SEQUENCE [LARGE SCALE GENOMIC DNA]</scope>
</reference>
<evidence type="ECO:0000313" key="2">
    <source>
        <dbReference type="Proteomes" id="UP000183832"/>
    </source>
</evidence>
<sequence length="192" mass="22035">MDVWLGTIQKDTQCGKFRKLKSNSSLKDNVQSETKSLVTKLPCYIQDEQGPIGLVNVGNLVGYIILEENSVMNDIKNNNYACNVNLLQMEGESIEKWKCSKFQTEKQMIKEDVKWQKSCTLCDEPISRHQAANSYWVNEQVDENGKPVYLIRAAHMRCVALKWRVPAMREETCLNCGWWQEQGLHGNQLCSS</sequence>
<dbReference type="AlphaFoldDB" id="A0A1J1HX19"/>
<organism evidence="1 2">
    <name type="scientific">Clunio marinus</name>
    <dbReference type="NCBI Taxonomy" id="568069"/>
    <lineage>
        <taxon>Eukaryota</taxon>
        <taxon>Metazoa</taxon>
        <taxon>Ecdysozoa</taxon>
        <taxon>Arthropoda</taxon>
        <taxon>Hexapoda</taxon>
        <taxon>Insecta</taxon>
        <taxon>Pterygota</taxon>
        <taxon>Neoptera</taxon>
        <taxon>Endopterygota</taxon>
        <taxon>Diptera</taxon>
        <taxon>Nematocera</taxon>
        <taxon>Chironomoidea</taxon>
        <taxon>Chironomidae</taxon>
        <taxon>Clunio</taxon>
    </lineage>
</organism>
<evidence type="ECO:0000313" key="1">
    <source>
        <dbReference type="EMBL" id="CRK91070.1"/>
    </source>
</evidence>
<proteinExistence type="predicted"/>
<name>A0A1J1HX19_9DIPT</name>
<accession>A0A1J1HX19</accession>
<protein>
    <submittedName>
        <fullName evidence="1">CLUMA_CG004758, isoform A</fullName>
    </submittedName>
</protein>
<dbReference type="Proteomes" id="UP000183832">
    <property type="component" value="Unassembled WGS sequence"/>
</dbReference>